<keyword evidence="1" id="KW-1133">Transmembrane helix</keyword>
<dbReference type="OrthoDB" id="6127067at2759"/>
<protein>
    <submittedName>
        <fullName evidence="2">Uncharacterized protein</fullName>
    </submittedName>
</protein>
<proteinExistence type="predicted"/>
<keyword evidence="1" id="KW-0472">Membrane</keyword>
<dbReference type="AlphaFoldDB" id="A2DC00"/>
<dbReference type="EMBL" id="DS113186">
    <property type="protein sequence ID" value="EAY22041.1"/>
    <property type="molecule type" value="Genomic_DNA"/>
</dbReference>
<dbReference type="Proteomes" id="UP000001542">
    <property type="component" value="Unassembled WGS sequence"/>
</dbReference>
<feature type="transmembrane region" description="Helical" evidence="1">
    <location>
        <begin position="454"/>
        <end position="475"/>
    </location>
</feature>
<accession>A2DC00</accession>
<reference evidence="2" key="2">
    <citation type="journal article" date="2007" name="Science">
        <title>Draft genome sequence of the sexually transmitted pathogen Trichomonas vaginalis.</title>
        <authorList>
            <person name="Carlton J.M."/>
            <person name="Hirt R.P."/>
            <person name="Silva J.C."/>
            <person name="Delcher A.L."/>
            <person name="Schatz M."/>
            <person name="Zhao Q."/>
            <person name="Wortman J.R."/>
            <person name="Bidwell S.L."/>
            <person name="Alsmark U.C.M."/>
            <person name="Besteiro S."/>
            <person name="Sicheritz-Ponten T."/>
            <person name="Noel C.J."/>
            <person name="Dacks J.B."/>
            <person name="Foster P.G."/>
            <person name="Simillion C."/>
            <person name="Van de Peer Y."/>
            <person name="Miranda-Saavedra D."/>
            <person name="Barton G.J."/>
            <person name="Westrop G.D."/>
            <person name="Mueller S."/>
            <person name="Dessi D."/>
            <person name="Fiori P.L."/>
            <person name="Ren Q."/>
            <person name="Paulsen I."/>
            <person name="Zhang H."/>
            <person name="Bastida-Corcuera F.D."/>
            <person name="Simoes-Barbosa A."/>
            <person name="Brown M.T."/>
            <person name="Hayes R.D."/>
            <person name="Mukherjee M."/>
            <person name="Okumura C.Y."/>
            <person name="Schneider R."/>
            <person name="Smith A.J."/>
            <person name="Vanacova S."/>
            <person name="Villalvazo M."/>
            <person name="Haas B.J."/>
            <person name="Pertea M."/>
            <person name="Feldblyum T.V."/>
            <person name="Utterback T.R."/>
            <person name="Shu C.L."/>
            <person name="Osoegawa K."/>
            <person name="de Jong P.J."/>
            <person name="Hrdy I."/>
            <person name="Horvathova L."/>
            <person name="Zubacova Z."/>
            <person name="Dolezal P."/>
            <person name="Malik S.B."/>
            <person name="Logsdon J.M. Jr."/>
            <person name="Henze K."/>
            <person name="Gupta A."/>
            <person name="Wang C.C."/>
            <person name="Dunne R.L."/>
            <person name="Upcroft J.A."/>
            <person name="Upcroft P."/>
            <person name="White O."/>
            <person name="Salzberg S.L."/>
            <person name="Tang P."/>
            <person name="Chiu C.-H."/>
            <person name="Lee Y.-S."/>
            <person name="Embley T.M."/>
            <person name="Coombs G.H."/>
            <person name="Mottram J.C."/>
            <person name="Tachezy J."/>
            <person name="Fraser-Liggett C.M."/>
            <person name="Johnson P.J."/>
        </authorList>
    </citation>
    <scope>NUCLEOTIDE SEQUENCE [LARGE SCALE GENOMIC DNA]</scope>
    <source>
        <strain evidence="2">G3</strain>
    </source>
</reference>
<reference evidence="2" key="1">
    <citation type="submission" date="2006-10" db="EMBL/GenBank/DDBJ databases">
        <authorList>
            <person name="Amadeo P."/>
            <person name="Zhao Q."/>
            <person name="Wortman J."/>
            <person name="Fraser-Liggett C."/>
            <person name="Carlton J."/>
        </authorList>
    </citation>
    <scope>NUCLEOTIDE SEQUENCE</scope>
    <source>
        <strain evidence="2">G3</strain>
    </source>
</reference>
<evidence type="ECO:0000256" key="1">
    <source>
        <dbReference type="SAM" id="Phobius"/>
    </source>
</evidence>
<evidence type="ECO:0000313" key="2">
    <source>
        <dbReference type="EMBL" id="EAY22041.1"/>
    </source>
</evidence>
<feature type="transmembrane region" description="Helical" evidence="1">
    <location>
        <begin position="20"/>
        <end position="42"/>
    </location>
</feature>
<organism evidence="2 3">
    <name type="scientific">Trichomonas vaginalis (strain ATCC PRA-98 / G3)</name>
    <dbReference type="NCBI Taxonomy" id="412133"/>
    <lineage>
        <taxon>Eukaryota</taxon>
        <taxon>Metamonada</taxon>
        <taxon>Parabasalia</taxon>
        <taxon>Trichomonadida</taxon>
        <taxon>Trichomonadidae</taxon>
        <taxon>Trichomonas</taxon>
    </lineage>
</organism>
<feature type="transmembrane region" description="Helical" evidence="1">
    <location>
        <begin position="89"/>
        <end position="109"/>
    </location>
</feature>
<evidence type="ECO:0000313" key="3">
    <source>
        <dbReference type="Proteomes" id="UP000001542"/>
    </source>
</evidence>
<feature type="transmembrane region" description="Helical" evidence="1">
    <location>
        <begin position="644"/>
        <end position="667"/>
    </location>
</feature>
<feature type="transmembrane region" description="Helical" evidence="1">
    <location>
        <begin position="63"/>
        <end position="83"/>
    </location>
</feature>
<feature type="transmembrane region" description="Helical" evidence="1">
    <location>
        <begin position="121"/>
        <end position="142"/>
    </location>
</feature>
<dbReference type="InParanoid" id="A2DC00"/>
<dbReference type="RefSeq" id="XP_001583027.1">
    <property type="nucleotide sequence ID" value="XM_001582977.1"/>
</dbReference>
<name>A2DC00_TRIV3</name>
<dbReference type="VEuPathDB" id="TrichDB:TVAG_456760"/>
<sequence length="747" mass="86041">MELKTIATFQSEIMYALNGSLNMTMLILSIISMVLITITYLIHKIVTSHPIFIQSTFLSGWNLSPLMYVSQFFTILFIARISIHFYENYAKYCLLGATVLVAVTQVIVTTKFPYYRKSDQFIMIFFWVLAALDTIACILYLIWHDIFYPESTFIIAVLIILAFIITNFIIDRFYALKLSEKPLSDEKSSSTQEVDNFENFDVEEGENEDLLIERKALKDMTKKFYSYIYIHPHEAIKLAKFISKNTDNNNLKVDCYKYLCLMHQIEAEDITEIRSMRKNSGNLMRRQLLCDLQYEAFSLNPDESVVDSYMKHLMKITNKCRRIYFEIVDMIAMAQPDDIESCLFRYHDCIHNFEKYAKVYTINCPSSQRLTNFISCFYSELKADANLSMAWRHISSEKDNSAGISENSGSEFITFQNSKARFSRKSQGYSSHNYEVQTTQNLSSQMHISSIYSCGCRSFSILSFLLFFFVFYVAIARVNPSNYLTVVNLLADNLINSIDVLQSKPINSIINISANSISNCNPSYKNLTSITNNLSVLLNYHDYISMFSDAVYYYNVQTSKPEDVLLTWSSINKYIKNNLTYHTSEAVLAILLESMSNFSCSKETAIEVTMASDLFNSSIFTNSLFFKEIYDNCFRFLTEFKNTYLAFIISFIVTLAVIMIGSTFMMIRRRKKERSYFWNSLIEIDPNSLEDVRRRLLSGTSLIKDTRIESSSNDVENILGSDKLDATNSGSGTTENSVSSQRDLCTC</sequence>
<keyword evidence="3" id="KW-1185">Reference proteome</keyword>
<feature type="transmembrane region" description="Helical" evidence="1">
    <location>
        <begin position="154"/>
        <end position="174"/>
    </location>
</feature>
<gene>
    <name evidence="2" type="ORF">TVAG_456760</name>
</gene>
<dbReference type="KEGG" id="tva:5467594"/>
<dbReference type="VEuPathDB" id="TrichDB:TVAGG3_0264010"/>
<keyword evidence="1" id="KW-0812">Transmembrane</keyword>